<evidence type="ECO:0000313" key="3">
    <source>
        <dbReference type="Proteomes" id="UP000238479"/>
    </source>
</evidence>
<accession>A0A2P6QJQ2</accession>
<dbReference type="Gramene" id="PRQ34397">
    <property type="protein sequence ID" value="PRQ34397"/>
    <property type="gene ID" value="RchiOBHm_Chr5g0068531"/>
</dbReference>
<proteinExistence type="predicted"/>
<name>A0A2P6QJQ2_ROSCH</name>
<dbReference type="Gramene" id="PRQ34398">
    <property type="protein sequence ID" value="PRQ34398"/>
    <property type="gene ID" value="RchiOBHm_Chr5g0068541"/>
</dbReference>
<sequence>MDLKTEINLEMGLKIESQVYSCLRRISEPAIEISAHKTGEDFILHFTPLFDLCTTKLKCSSWFFPSATRGTEYCFLVL</sequence>
<comment type="caution">
    <text evidence="2">The sequence shown here is derived from an EMBL/GenBank/DDBJ whole genome shotgun (WGS) entry which is preliminary data.</text>
</comment>
<gene>
    <name evidence="1" type="ORF">RchiOBHm_Chr5g0068531</name>
    <name evidence="2" type="ORF">RchiOBHm_Chr5g0068541</name>
</gene>
<dbReference type="Proteomes" id="UP000238479">
    <property type="component" value="Chromosome 5"/>
</dbReference>
<evidence type="ECO:0000313" key="2">
    <source>
        <dbReference type="EMBL" id="PRQ34398.1"/>
    </source>
</evidence>
<organism evidence="2 3">
    <name type="scientific">Rosa chinensis</name>
    <name type="common">China rose</name>
    <dbReference type="NCBI Taxonomy" id="74649"/>
    <lineage>
        <taxon>Eukaryota</taxon>
        <taxon>Viridiplantae</taxon>
        <taxon>Streptophyta</taxon>
        <taxon>Embryophyta</taxon>
        <taxon>Tracheophyta</taxon>
        <taxon>Spermatophyta</taxon>
        <taxon>Magnoliopsida</taxon>
        <taxon>eudicotyledons</taxon>
        <taxon>Gunneridae</taxon>
        <taxon>Pentapetalae</taxon>
        <taxon>rosids</taxon>
        <taxon>fabids</taxon>
        <taxon>Rosales</taxon>
        <taxon>Rosaceae</taxon>
        <taxon>Rosoideae</taxon>
        <taxon>Rosoideae incertae sedis</taxon>
        <taxon>Rosa</taxon>
    </lineage>
</organism>
<dbReference type="AlphaFoldDB" id="A0A2P6QJQ2"/>
<dbReference type="EMBL" id="PDCK01000043">
    <property type="protein sequence ID" value="PRQ34397.1"/>
    <property type="molecule type" value="Genomic_DNA"/>
</dbReference>
<protein>
    <submittedName>
        <fullName evidence="2">Uncharacterized protein</fullName>
    </submittedName>
</protein>
<evidence type="ECO:0000313" key="1">
    <source>
        <dbReference type="EMBL" id="PRQ34397.1"/>
    </source>
</evidence>
<dbReference type="EMBL" id="PDCK01000043">
    <property type="protein sequence ID" value="PRQ34398.1"/>
    <property type="molecule type" value="Genomic_DNA"/>
</dbReference>
<keyword evidence="3" id="KW-1185">Reference proteome</keyword>
<reference evidence="2 3" key="1">
    <citation type="journal article" date="2018" name="Nat. Genet.">
        <title>The Rosa genome provides new insights in the design of modern roses.</title>
        <authorList>
            <person name="Bendahmane M."/>
        </authorList>
    </citation>
    <scope>NUCLEOTIDE SEQUENCE [LARGE SCALE GENOMIC DNA]</scope>
    <source>
        <strain evidence="3">cv. Old Blush</strain>
    </source>
</reference>